<dbReference type="AlphaFoldDB" id="A0AAV9JWK1"/>
<evidence type="ECO:0000313" key="6">
    <source>
        <dbReference type="Proteomes" id="UP001324427"/>
    </source>
</evidence>
<name>A0AAV9JWK1_9PEZI</name>
<dbReference type="InterPro" id="IPR018791">
    <property type="entry name" value="UV_resistance/autophagy_Atg14"/>
</dbReference>
<dbReference type="PANTHER" id="PTHR15157:SF13">
    <property type="entry name" value="AUTOPHAGY-RELATED PROTEIN 14"/>
    <property type="match status" value="1"/>
</dbReference>
<dbReference type="Pfam" id="PF10186">
    <property type="entry name" value="ATG14"/>
    <property type="match status" value="1"/>
</dbReference>
<dbReference type="Proteomes" id="UP001324427">
    <property type="component" value="Unassembled WGS sequence"/>
</dbReference>
<gene>
    <name evidence="5" type="ORF">LTR36_002986</name>
</gene>
<keyword evidence="6" id="KW-1185">Reference proteome</keyword>
<evidence type="ECO:0000256" key="2">
    <source>
        <dbReference type="ARBA" id="ARBA00013807"/>
    </source>
</evidence>
<sequence length="568" mass="62945">MECGICSGAYNSRRKPICVSCIQATLYGPRIQQASALLDREKQHTHAEAVVRPGNDGVIASLPEDADWDAITAGVKKHSLARSREEQQAVDARVDDITNKAAELRREIEDYKAYVAKQKDVHATRRHEVAEERKQLEKHKQLVLDPVRSAIRKAHQRLEKVHHRTVDARALLCYEAASLSGLQRRKGEDGKSEYWLGGVAVPDLRALNGKLQENTTVGSHGEDKTVPRPHEVATAAMDNVCRLVGNCCHYLSVRLPAEILLPHNDFPHAMVVPERASYKLKDVLYSGMSSSQSSSPAASRFVDRHGVSLPRPRPLHLDRPLPDLVKDDTKAFSLFIEGVMLLAWDVAWLCKSQGVDTINSFDDVCAIGRNLHQLLIGQEQPRPPLNRNFSSATTRTDRSKGVTPVSAISLGFYSHGSAHHSLAGFEGLALLHGWRLASPARLVDKLKSYLLNEISGAEWDFLSDKEWDEERADELPVLVVGERGSGEQHGPAMSVMTVAPHDGADEERSEGKAKGSSGWMKLFEEHPQLNQIIHPLYPASSFGPERIWLGLRHSDAAEEAQIRFAEGI</sequence>
<comment type="similarity">
    <text evidence="1">Belongs to the ATG14 family.</text>
</comment>
<accession>A0AAV9JWK1</accession>
<dbReference type="GO" id="GO:0035493">
    <property type="term" value="P:SNARE complex assembly"/>
    <property type="evidence" value="ECO:0007669"/>
    <property type="project" value="TreeGrafter"/>
</dbReference>
<keyword evidence="3 4" id="KW-0175">Coiled coil</keyword>
<dbReference type="GO" id="GO:0032991">
    <property type="term" value="C:protein-containing complex"/>
    <property type="evidence" value="ECO:0007669"/>
    <property type="project" value="UniProtKB-ARBA"/>
</dbReference>
<proteinExistence type="inferred from homology"/>
<protein>
    <recommendedName>
        <fullName evidence="2">Autophagy-related protein 14</fullName>
    </recommendedName>
</protein>
<dbReference type="GO" id="GO:0005768">
    <property type="term" value="C:endosome"/>
    <property type="evidence" value="ECO:0007669"/>
    <property type="project" value="TreeGrafter"/>
</dbReference>
<evidence type="ECO:0000256" key="1">
    <source>
        <dbReference type="ARBA" id="ARBA00009574"/>
    </source>
</evidence>
<dbReference type="EMBL" id="JAVFHQ010000002">
    <property type="protein sequence ID" value="KAK4550019.1"/>
    <property type="molecule type" value="Genomic_DNA"/>
</dbReference>
<dbReference type="GO" id="GO:0000149">
    <property type="term" value="F:SNARE binding"/>
    <property type="evidence" value="ECO:0007669"/>
    <property type="project" value="TreeGrafter"/>
</dbReference>
<evidence type="ECO:0000313" key="5">
    <source>
        <dbReference type="EMBL" id="KAK4550019.1"/>
    </source>
</evidence>
<evidence type="ECO:0000256" key="4">
    <source>
        <dbReference type="SAM" id="Coils"/>
    </source>
</evidence>
<dbReference type="PANTHER" id="PTHR15157">
    <property type="entry name" value="UV RADIATION RESISTANCE-ASSOCIATED GENE PROTEIN"/>
    <property type="match status" value="1"/>
</dbReference>
<evidence type="ECO:0000256" key="3">
    <source>
        <dbReference type="ARBA" id="ARBA00023054"/>
    </source>
</evidence>
<reference evidence="5 6" key="1">
    <citation type="submission" date="2021-11" db="EMBL/GenBank/DDBJ databases">
        <title>Black yeast isolated from Biological Soil Crust.</title>
        <authorList>
            <person name="Kurbessoian T."/>
        </authorList>
    </citation>
    <scope>NUCLEOTIDE SEQUENCE [LARGE SCALE GENOMIC DNA]</scope>
    <source>
        <strain evidence="5 6">CCFEE 5522</strain>
    </source>
</reference>
<dbReference type="GO" id="GO:0000323">
    <property type="term" value="C:lytic vacuole"/>
    <property type="evidence" value="ECO:0007669"/>
    <property type="project" value="TreeGrafter"/>
</dbReference>
<comment type="caution">
    <text evidence="5">The sequence shown here is derived from an EMBL/GenBank/DDBJ whole genome shotgun (WGS) entry which is preliminary data.</text>
</comment>
<organism evidence="5 6">
    <name type="scientific">Oleoguttula mirabilis</name>
    <dbReference type="NCBI Taxonomy" id="1507867"/>
    <lineage>
        <taxon>Eukaryota</taxon>
        <taxon>Fungi</taxon>
        <taxon>Dikarya</taxon>
        <taxon>Ascomycota</taxon>
        <taxon>Pezizomycotina</taxon>
        <taxon>Dothideomycetes</taxon>
        <taxon>Dothideomycetidae</taxon>
        <taxon>Mycosphaerellales</taxon>
        <taxon>Teratosphaeriaceae</taxon>
        <taxon>Oleoguttula</taxon>
    </lineage>
</organism>
<feature type="coiled-coil region" evidence="4">
    <location>
        <begin position="87"/>
        <end position="121"/>
    </location>
</feature>